<organism evidence="7 8">
    <name type="scientific">Cadophora malorum</name>
    <dbReference type="NCBI Taxonomy" id="108018"/>
    <lineage>
        <taxon>Eukaryota</taxon>
        <taxon>Fungi</taxon>
        <taxon>Dikarya</taxon>
        <taxon>Ascomycota</taxon>
        <taxon>Pezizomycotina</taxon>
        <taxon>Leotiomycetes</taxon>
        <taxon>Helotiales</taxon>
        <taxon>Ploettnerulaceae</taxon>
        <taxon>Cadophora</taxon>
    </lineage>
</organism>
<dbReference type="InterPro" id="IPR050815">
    <property type="entry name" value="TF_fung"/>
</dbReference>
<dbReference type="AlphaFoldDB" id="A0A8H7T545"/>
<keyword evidence="2" id="KW-0479">Metal-binding</keyword>
<dbReference type="Proteomes" id="UP000664132">
    <property type="component" value="Unassembled WGS sequence"/>
</dbReference>
<dbReference type="GO" id="GO:0005634">
    <property type="term" value="C:nucleus"/>
    <property type="evidence" value="ECO:0007669"/>
    <property type="project" value="UniProtKB-SubCell"/>
</dbReference>
<protein>
    <submittedName>
        <fullName evidence="7">Uncharacterized protein</fullName>
    </submittedName>
</protein>
<evidence type="ECO:0000256" key="3">
    <source>
        <dbReference type="ARBA" id="ARBA00023015"/>
    </source>
</evidence>
<evidence type="ECO:0000256" key="5">
    <source>
        <dbReference type="ARBA" id="ARBA00023242"/>
    </source>
</evidence>
<feature type="compositionally biased region" description="Basic and acidic residues" evidence="6">
    <location>
        <begin position="312"/>
        <end position="322"/>
    </location>
</feature>
<feature type="region of interest" description="Disordered" evidence="6">
    <location>
        <begin position="286"/>
        <end position="337"/>
    </location>
</feature>
<keyword evidence="8" id="KW-1185">Reference proteome</keyword>
<proteinExistence type="predicted"/>
<comment type="caution">
    <text evidence="7">The sequence shown here is derived from an EMBL/GenBank/DDBJ whole genome shotgun (WGS) entry which is preliminary data.</text>
</comment>
<feature type="compositionally biased region" description="Polar residues" evidence="6">
    <location>
        <begin position="324"/>
        <end position="336"/>
    </location>
</feature>
<dbReference type="GO" id="GO:0000981">
    <property type="term" value="F:DNA-binding transcription factor activity, RNA polymerase II-specific"/>
    <property type="evidence" value="ECO:0007669"/>
    <property type="project" value="InterPro"/>
</dbReference>
<evidence type="ECO:0000313" key="7">
    <source>
        <dbReference type="EMBL" id="KAG4413317.1"/>
    </source>
</evidence>
<name>A0A8H7T545_9HELO</name>
<keyword evidence="3" id="KW-0805">Transcription regulation</keyword>
<dbReference type="PANTHER" id="PTHR47338">
    <property type="entry name" value="ZN(II)2CYS6 TRANSCRIPTION FACTOR (EUROFUNG)-RELATED"/>
    <property type="match status" value="1"/>
</dbReference>
<reference evidence="7" key="1">
    <citation type="submission" date="2021-02" db="EMBL/GenBank/DDBJ databases">
        <title>Genome sequence Cadophora malorum strain M34.</title>
        <authorList>
            <person name="Stefanovic E."/>
            <person name="Vu D."/>
            <person name="Scully C."/>
            <person name="Dijksterhuis J."/>
            <person name="Roader J."/>
            <person name="Houbraken J."/>
        </authorList>
    </citation>
    <scope>NUCLEOTIDE SEQUENCE</scope>
    <source>
        <strain evidence="7">M34</strain>
    </source>
</reference>
<dbReference type="PANTHER" id="PTHR47338:SF5">
    <property type="entry name" value="ZN(II)2CYS6 TRANSCRIPTION FACTOR (EUROFUNG)"/>
    <property type="match status" value="1"/>
</dbReference>
<evidence type="ECO:0000256" key="6">
    <source>
        <dbReference type="SAM" id="MobiDB-lite"/>
    </source>
</evidence>
<dbReference type="GO" id="GO:0046872">
    <property type="term" value="F:metal ion binding"/>
    <property type="evidence" value="ECO:0007669"/>
    <property type="project" value="UniProtKB-KW"/>
</dbReference>
<keyword evidence="5" id="KW-0539">Nucleus</keyword>
<evidence type="ECO:0000256" key="1">
    <source>
        <dbReference type="ARBA" id="ARBA00004123"/>
    </source>
</evidence>
<evidence type="ECO:0000256" key="4">
    <source>
        <dbReference type="ARBA" id="ARBA00023163"/>
    </source>
</evidence>
<accession>A0A8H7T545</accession>
<dbReference type="CDD" id="cd12148">
    <property type="entry name" value="fungal_TF_MHR"/>
    <property type="match status" value="1"/>
</dbReference>
<dbReference type="OrthoDB" id="5370478at2759"/>
<comment type="subcellular location">
    <subcellularLocation>
        <location evidence="1">Nucleus</location>
    </subcellularLocation>
</comment>
<evidence type="ECO:0000256" key="2">
    <source>
        <dbReference type="ARBA" id="ARBA00022723"/>
    </source>
</evidence>
<sequence length="386" mass="43131">MRIEVPSGEQSFAFGISEGSKPSFDSGCPFTVNEYYIVLIKGFDIWAKILDLIVSGGRRKPSMSKPENCPWVTGSPWKSLLDALEEWRSQQCDRLKFPTTSVASHVSLGSGEKFAYVNLLYYVCVLFLNREYIPFLPIQIPEPVGPIDPPLLEGTAPPGWWHERAKDLFNAAEYITSVHQQLELLNSPLYTPFAAFCSFCAGSMNGYVASFPHMNLNRSRNSAANEVLNFLYLEKFKRLWKIGDGWIQTLKRVQNLRICASQDPAQFRGKGRSDFVALDESIHDYSGATPPVRSEAESVERPPSSAIQVRGGSDDTSAKCPEDNGNNSSHQDQLPTCESIPDAHTEGGLFDIEDWNEIWPMWGDQQFPPFDADGMAYRLDAGLSPI</sequence>
<gene>
    <name evidence="7" type="ORF">IFR04_013542</name>
</gene>
<dbReference type="EMBL" id="JAFJYH010000321">
    <property type="protein sequence ID" value="KAG4413317.1"/>
    <property type="molecule type" value="Genomic_DNA"/>
</dbReference>
<evidence type="ECO:0000313" key="8">
    <source>
        <dbReference type="Proteomes" id="UP000664132"/>
    </source>
</evidence>
<keyword evidence="4" id="KW-0804">Transcription</keyword>